<proteinExistence type="predicted"/>
<comment type="caution">
    <text evidence="1">The sequence shown here is derived from an EMBL/GenBank/DDBJ whole genome shotgun (WGS) entry which is preliminary data.</text>
</comment>
<protein>
    <submittedName>
        <fullName evidence="1">7979_t:CDS:1</fullName>
    </submittedName>
</protein>
<evidence type="ECO:0000313" key="1">
    <source>
        <dbReference type="EMBL" id="CAG8504673.1"/>
    </source>
</evidence>
<dbReference type="Proteomes" id="UP000789706">
    <property type="component" value="Unassembled WGS sequence"/>
</dbReference>
<gene>
    <name evidence="1" type="ORF">DEBURN_LOCUS4859</name>
</gene>
<organism evidence="1 2">
    <name type="scientific">Diversispora eburnea</name>
    <dbReference type="NCBI Taxonomy" id="1213867"/>
    <lineage>
        <taxon>Eukaryota</taxon>
        <taxon>Fungi</taxon>
        <taxon>Fungi incertae sedis</taxon>
        <taxon>Mucoromycota</taxon>
        <taxon>Glomeromycotina</taxon>
        <taxon>Glomeromycetes</taxon>
        <taxon>Diversisporales</taxon>
        <taxon>Diversisporaceae</taxon>
        <taxon>Diversispora</taxon>
    </lineage>
</organism>
<reference evidence="1" key="1">
    <citation type="submission" date="2021-06" db="EMBL/GenBank/DDBJ databases">
        <authorList>
            <person name="Kallberg Y."/>
            <person name="Tangrot J."/>
            <person name="Rosling A."/>
        </authorList>
    </citation>
    <scope>NUCLEOTIDE SEQUENCE</scope>
    <source>
        <strain evidence="1">AZ414A</strain>
    </source>
</reference>
<evidence type="ECO:0000313" key="2">
    <source>
        <dbReference type="Proteomes" id="UP000789706"/>
    </source>
</evidence>
<keyword evidence="2" id="KW-1185">Reference proteome</keyword>
<dbReference type="AlphaFoldDB" id="A0A9N8ZRT1"/>
<feature type="non-terminal residue" evidence="1">
    <location>
        <position position="1"/>
    </location>
</feature>
<sequence length="310" mass="35655">LSERILWSGRITIFEMTLFVSLSIDDIDHDSQTVFEKDKFYSVGKKIVPEFYCRNKRLKMMVSTSMHLTILNKVVESNKCPLKVSLIEVPQDMPNEINDEIVINTRRLEDGILVNSNDPVNEFRLGLINCSFSEKYSHVDNFDNFTKGLVISSENKRKNLRIKGKKHMKRSSSDLVNEFGSDLTNCSLLEKCSLINNFNDFICKNLTDLEYMNHKSFTNEGDESTDYNQEKIEGLVIREEQFPSKLCPRLLCNNEHVEFELISKGILNPEYAIRPLDINKVTIPKEAVASTTDEVEWTFVTDSSTKIVIS</sequence>
<accession>A0A9N8ZRT1</accession>
<dbReference type="EMBL" id="CAJVPK010000398">
    <property type="protein sequence ID" value="CAG8504673.1"/>
    <property type="molecule type" value="Genomic_DNA"/>
</dbReference>
<name>A0A9N8ZRT1_9GLOM</name>